<name>A0A2K8KY29_MARES</name>
<keyword evidence="7" id="KW-0676">Redox-active center</keyword>
<dbReference type="KEGG" id="maes:Ga0123461_1454"/>
<evidence type="ECO:0000256" key="5">
    <source>
        <dbReference type="ARBA" id="ARBA00023002"/>
    </source>
</evidence>
<dbReference type="Gene3D" id="3.40.30.10">
    <property type="entry name" value="Glutaredoxin"/>
    <property type="match status" value="1"/>
</dbReference>
<dbReference type="GO" id="GO:0008379">
    <property type="term" value="F:thioredoxin peroxidase activity"/>
    <property type="evidence" value="ECO:0007669"/>
    <property type="project" value="TreeGrafter"/>
</dbReference>
<evidence type="ECO:0000256" key="4">
    <source>
        <dbReference type="ARBA" id="ARBA00022862"/>
    </source>
</evidence>
<dbReference type="PANTHER" id="PTHR42801:SF4">
    <property type="entry name" value="AHPC_TSA FAMILY PROTEIN"/>
    <property type="match status" value="1"/>
</dbReference>
<evidence type="ECO:0000256" key="12">
    <source>
        <dbReference type="SAM" id="Phobius"/>
    </source>
</evidence>
<comment type="catalytic activity">
    <reaction evidence="11">
        <text>a hydroperoxide + [thioredoxin]-dithiol = an alcohol + [thioredoxin]-disulfide + H2O</text>
        <dbReference type="Rhea" id="RHEA:62620"/>
        <dbReference type="Rhea" id="RHEA-COMP:10698"/>
        <dbReference type="Rhea" id="RHEA-COMP:10700"/>
        <dbReference type="ChEBI" id="CHEBI:15377"/>
        <dbReference type="ChEBI" id="CHEBI:29950"/>
        <dbReference type="ChEBI" id="CHEBI:30879"/>
        <dbReference type="ChEBI" id="CHEBI:35924"/>
        <dbReference type="ChEBI" id="CHEBI:50058"/>
        <dbReference type="EC" id="1.11.1.24"/>
    </reaction>
</comment>
<dbReference type="InterPro" id="IPR013766">
    <property type="entry name" value="Thioredoxin_domain"/>
</dbReference>
<dbReference type="PROSITE" id="PS51352">
    <property type="entry name" value="THIOREDOXIN_2"/>
    <property type="match status" value="1"/>
</dbReference>
<evidence type="ECO:0000256" key="3">
    <source>
        <dbReference type="ARBA" id="ARBA00022559"/>
    </source>
</evidence>
<evidence type="ECO:0000256" key="1">
    <source>
        <dbReference type="ARBA" id="ARBA00003330"/>
    </source>
</evidence>
<feature type="transmembrane region" description="Helical" evidence="12">
    <location>
        <begin position="20"/>
        <end position="43"/>
    </location>
</feature>
<dbReference type="SUPFAM" id="SSF52833">
    <property type="entry name" value="Thioredoxin-like"/>
    <property type="match status" value="1"/>
</dbReference>
<dbReference type="GO" id="GO:0045454">
    <property type="term" value="P:cell redox homeostasis"/>
    <property type="evidence" value="ECO:0007669"/>
    <property type="project" value="TreeGrafter"/>
</dbReference>
<dbReference type="Proteomes" id="UP000231701">
    <property type="component" value="Chromosome"/>
</dbReference>
<dbReference type="Pfam" id="PF00578">
    <property type="entry name" value="AhpC-TSA"/>
    <property type="match status" value="1"/>
</dbReference>
<dbReference type="PANTHER" id="PTHR42801">
    <property type="entry name" value="THIOREDOXIN-DEPENDENT PEROXIDE REDUCTASE"/>
    <property type="match status" value="1"/>
</dbReference>
<dbReference type="AlphaFoldDB" id="A0A2K8KY29"/>
<dbReference type="InterPro" id="IPR000866">
    <property type="entry name" value="AhpC/TSA"/>
</dbReference>
<evidence type="ECO:0000256" key="9">
    <source>
        <dbReference type="ARBA" id="ARBA00038489"/>
    </source>
</evidence>
<dbReference type="GO" id="GO:0034599">
    <property type="term" value="P:cellular response to oxidative stress"/>
    <property type="evidence" value="ECO:0007669"/>
    <property type="project" value="TreeGrafter"/>
</dbReference>
<dbReference type="RefSeq" id="WP_100277708.1">
    <property type="nucleotide sequence ID" value="NZ_CP018799.1"/>
</dbReference>
<dbReference type="EC" id="1.11.1.24" evidence="2"/>
<feature type="domain" description="Thioredoxin" evidence="13">
    <location>
        <begin position="49"/>
        <end position="195"/>
    </location>
</feature>
<dbReference type="InterPro" id="IPR050924">
    <property type="entry name" value="Peroxiredoxin_BCP/PrxQ"/>
</dbReference>
<organism evidence="14 15">
    <name type="scientific">Mariprofundus aestuarium</name>
    <dbReference type="NCBI Taxonomy" id="1921086"/>
    <lineage>
        <taxon>Bacteria</taxon>
        <taxon>Pseudomonadati</taxon>
        <taxon>Pseudomonadota</taxon>
        <taxon>Candidatius Mariprofundia</taxon>
        <taxon>Mariprofundales</taxon>
        <taxon>Mariprofundaceae</taxon>
        <taxon>Mariprofundus</taxon>
    </lineage>
</organism>
<dbReference type="CDD" id="cd03017">
    <property type="entry name" value="PRX_BCP"/>
    <property type="match status" value="1"/>
</dbReference>
<keyword evidence="4" id="KW-0049">Antioxidant</keyword>
<keyword evidence="5 14" id="KW-0560">Oxidoreductase</keyword>
<dbReference type="EMBL" id="CP018799">
    <property type="protein sequence ID" value="ATX79868.1"/>
    <property type="molecule type" value="Genomic_DNA"/>
</dbReference>
<keyword evidence="3 14" id="KW-0575">Peroxidase</keyword>
<comment type="function">
    <text evidence="1">Thiol-specific peroxidase that catalyzes the reduction of hydrogen peroxide and organic hydroperoxides to water and alcohols, respectively. Plays a role in cell protection against oxidative stress by detoxifying peroxides and as sensor of hydrogen peroxide-mediated signaling events.</text>
</comment>
<accession>A0A2K8KY29</accession>
<evidence type="ECO:0000256" key="7">
    <source>
        <dbReference type="ARBA" id="ARBA00023284"/>
    </source>
</evidence>
<dbReference type="GO" id="GO:0005737">
    <property type="term" value="C:cytoplasm"/>
    <property type="evidence" value="ECO:0007669"/>
    <property type="project" value="TreeGrafter"/>
</dbReference>
<evidence type="ECO:0000259" key="13">
    <source>
        <dbReference type="PROSITE" id="PS51352"/>
    </source>
</evidence>
<keyword evidence="6" id="KW-1015">Disulfide bond</keyword>
<keyword evidence="15" id="KW-1185">Reference proteome</keyword>
<evidence type="ECO:0000256" key="10">
    <source>
        <dbReference type="ARBA" id="ARBA00042639"/>
    </source>
</evidence>
<sequence>MPERKLPANHELAKKVQIAIVKIVLGMIVVMVIPAVVMLSMIVNNGKPIQIGKEVPEFILPNQHNTNVSVKDYLGHWCLVYFYNEGRPESLIQARRFRDNYSSFQDLDLQLIGISYDSVPSHREFSERLNITHSLLSDPEGDIIEEYSANSSMNHLARNLSYLIDTRGIIKQVYVDLPPDEHVRAIAEDVHRFTHL</sequence>
<dbReference type="InterPro" id="IPR036249">
    <property type="entry name" value="Thioredoxin-like_sf"/>
</dbReference>
<comment type="similarity">
    <text evidence="9">Belongs to the peroxiredoxin family. BCP/PrxQ subfamily.</text>
</comment>
<gene>
    <name evidence="14" type="ORF">Ga0123461_1454</name>
</gene>
<proteinExistence type="inferred from homology"/>
<dbReference type="OrthoDB" id="5572803at2"/>
<keyword evidence="12" id="KW-0812">Transmembrane</keyword>
<protein>
    <recommendedName>
        <fullName evidence="2">thioredoxin-dependent peroxiredoxin</fullName>
        <ecNumber evidence="2">1.11.1.24</ecNumber>
    </recommendedName>
    <alternativeName>
        <fullName evidence="8">Thioredoxin peroxidase</fullName>
    </alternativeName>
    <alternativeName>
        <fullName evidence="10">Thioredoxin-dependent peroxiredoxin Bcp</fullName>
    </alternativeName>
</protein>
<keyword evidence="12" id="KW-1133">Transmembrane helix</keyword>
<reference evidence="14 15" key="1">
    <citation type="submission" date="2016-12" db="EMBL/GenBank/DDBJ databases">
        <title>Isolation and genomic insights into novel planktonic Zetaproteobacteria from stratified waters of the Chesapeake Bay.</title>
        <authorList>
            <person name="McAllister S.M."/>
            <person name="Kato S."/>
            <person name="Chan C.S."/>
            <person name="Chiu B.K."/>
            <person name="Field E.K."/>
        </authorList>
    </citation>
    <scope>NUCLEOTIDE SEQUENCE [LARGE SCALE GENOMIC DNA]</scope>
    <source>
        <strain evidence="14 15">CP-5</strain>
    </source>
</reference>
<evidence type="ECO:0000256" key="11">
    <source>
        <dbReference type="ARBA" id="ARBA00049091"/>
    </source>
</evidence>
<keyword evidence="12" id="KW-0472">Membrane</keyword>
<evidence type="ECO:0000313" key="14">
    <source>
        <dbReference type="EMBL" id="ATX79868.1"/>
    </source>
</evidence>
<evidence type="ECO:0000256" key="6">
    <source>
        <dbReference type="ARBA" id="ARBA00023157"/>
    </source>
</evidence>
<evidence type="ECO:0000256" key="2">
    <source>
        <dbReference type="ARBA" id="ARBA00013017"/>
    </source>
</evidence>
<evidence type="ECO:0000313" key="15">
    <source>
        <dbReference type="Proteomes" id="UP000231701"/>
    </source>
</evidence>
<evidence type="ECO:0000256" key="8">
    <source>
        <dbReference type="ARBA" id="ARBA00032824"/>
    </source>
</evidence>